<evidence type="ECO:0000256" key="3">
    <source>
        <dbReference type="SAM" id="MobiDB-lite"/>
    </source>
</evidence>
<dbReference type="EMBL" id="CP110436">
    <property type="protein sequence ID" value="WAQ92405.1"/>
    <property type="molecule type" value="Genomic_DNA"/>
</dbReference>
<dbReference type="RefSeq" id="XP_053027960.1">
    <property type="nucleotide sequence ID" value="XM_053163991.1"/>
</dbReference>
<dbReference type="Gene3D" id="3.40.50.10320">
    <property type="entry name" value="LmbE-like"/>
    <property type="match status" value="1"/>
</dbReference>
<dbReference type="InterPro" id="IPR024078">
    <property type="entry name" value="LmbE-like_dom_sf"/>
</dbReference>
<organism evidence="4 5">
    <name type="scientific">Puccinia triticina</name>
    <dbReference type="NCBI Taxonomy" id="208348"/>
    <lineage>
        <taxon>Eukaryota</taxon>
        <taxon>Fungi</taxon>
        <taxon>Dikarya</taxon>
        <taxon>Basidiomycota</taxon>
        <taxon>Pucciniomycotina</taxon>
        <taxon>Pucciniomycetes</taxon>
        <taxon>Pucciniales</taxon>
        <taxon>Pucciniaceae</taxon>
        <taxon>Puccinia</taxon>
    </lineage>
</organism>
<comment type="similarity">
    <text evidence="1">Belongs to the PIGL family.</text>
</comment>
<dbReference type="Proteomes" id="UP001164743">
    <property type="component" value="Chromosome 16A"/>
</dbReference>
<feature type="region of interest" description="Disordered" evidence="3">
    <location>
        <begin position="1"/>
        <end position="40"/>
    </location>
</feature>
<feature type="compositionally biased region" description="Polar residues" evidence="3">
    <location>
        <begin position="331"/>
        <end position="343"/>
    </location>
</feature>
<evidence type="ECO:0000256" key="1">
    <source>
        <dbReference type="ARBA" id="ARBA00006066"/>
    </source>
</evidence>
<evidence type="ECO:0000313" key="5">
    <source>
        <dbReference type="Proteomes" id="UP001164743"/>
    </source>
</evidence>
<feature type="region of interest" description="Disordered" evidence="3">
    <location>
        <begin position="331"/>
        <end position="390"/>
    </location>
</feature>
<dbReference type="InterPro" id="IPR003737">
    <property type="entry name" value="GlcNAc_PI_deacetylase-related"/>
</dbReference>
<dbReference type="SUPFAM" id="SSF102588">
    <property type="entry name" value="LmbE-like"/>
    <property type="match status" value="3"/>
</dbReference>
<name>A0ABY7D8P9_9BASI</name>
<protein>
    <recommendedName>
        <fullName evidence="2">N-acetylglucosaminylphosphatidylinositol deacetylase</fullName>
        <ecNumber evidence="2">3.5.1.89</ecNumber>
    </recommendedName>
</protein>
<evidence type="ECO:0000256" key="2">
    <source>
        <dbReference type="ARBA" id="ARBA00012176"/>
    </source>
</evidence>
<proteinExistence type="inferred from homology"/>
<sequence length="493" mass="55646">MALPCPALHRDQLIPSQNQAAHDEKKNGQPSPRTHPNHWTPKKALKTLISTAVIASLSIYATALARRDWPPDGRLRNPDGSADSFQGEWWVSPNLTRADRIMLVVAHPDDECLFFSPTLLNLLSPRFVNRTEFNSSTPHPQPQNNSSEDAQINLEFPRAHILSLSSGNADGLGIKRTREMRASCWAFGIPSPHCIVLDHPELPDSMSVWWPEDTIAEFVRLYVDLWDIDAIITFDHHGVSGHANHRAIAAALSRQVHSDPKFPMTFMLRSTWIFEKYTSLLSLPYTLYRHHRNRKSLLPQLVRPRSHPSRDKKRLAELVLQTLIHLGANLSSTPVPLSPQPTRSRPDSLPLSTNPPTPPVGQEAQNASANAGRQARRRAPTDSPLSPHASLFLSTPAQYWEGRRAFNQHRSQQVWFRRLWLITSRFMWINELQRVVPLESRFQDHTSFHTPSLAENIIFPVKPKKSALSEPDTPSSPSSPPTNQHIHTGPTPD</sequence>
<dbReference type="PANTHER" id="PTHR12993:SF11">
    <property type="entry name" value="N-ACETYLGLUCOSAMINYL-PHOSPHATIDYLINOSITOL DE-N-ACETYLASE"/>
    <property type="match status" value="1"/>
</dbReference>
<keyword evidence="5" id="KW-1185">Reference proteome</keyword>
<accession>A0ABY7D8P9</accession>
<dbReference type="EC" id="3.5.1.89" evidence="2"/>
<evidence type="ECO:0000313" key="4">
    <source>
        <dbReference type="EMBL" id="WAQ92405.1"/>
    </source>
</evidence>
<feature type="region of interest" description="Disordered" evidence="3">
    <location>
        <begin position="461"/>
        <end position="493"/>
    </location>
</feature>
<dbReference type="PANTHER" id="PTHR12993">
    <property type="entry name" value="N-ACETYLGLUCOSAMINYL-PHOSPHATIDYLINOSITOL DE-N-ACETYLASE-RELATED"/>
    <property type="match status" value="1"/>
</dbReference>
<dbReference type="GeneID" id="77804886"/>
<dbReference type="Pfam" id="PF02585">
    <property type="entry name" value="PIG-L"/>
    <property type="match status" value="1"/>
</dbReference>
<gene>
    <name evidence="4" type="ORF">PtA15_16A313</name>
</gene>
<reference evidence="4" key="1">
    <citation type="submission" date="2022-10" db="EMBL/GenBank/DDBJ databases">
        <title>Puccinia triticina Genome sequencing and assembly.</title>
        <authorList>
            <person name="Li C."/>
        </authorList>
    </citation>
    <scope>NUCLEOTIDE SEQUENCE</scope>
    <source>
        <strain evidence="4">Pt15</strain>
    </source>
</reference>